<keyword evidence="3" id="KW-0472">Membrane</keyword>
<feature type="transmembrane region" description="Helical" evidence="3">
    <location>
        <begin position="145"/>
        <end position="166"/>
    </location>
</feature>
<gene>
    <name evidence="5" type="ORF">PIBRA_LOCUS10267</name>
</gene>
<name>A0A9P0TNB2_PIEBR</name>
<dbReference type="InterPro" id="IPR020846">
    <property type="entry name" value="MFS_dom"/>
</dbReference>
<dbReference type="PANTHER" id="PTHR11360">
    <property type="entry name" value="MONOCARBOXYLATE TRANSPORTER"/>
    <property type="match status" value="1"/>
</dbReference>
<evidence type="ECO:0000259" key="4">
    <source>
        <dbReference type="PROSITE" id="PS50850"/>
    </source>
</evidence>
<feature type="transmembrane region" description="Helical" evidence="3">
    <location>
        <begin position="260"/>
        <end position="279"/>
    </location>
</feature>
<feature type="transmembrane region" description="Helical" evidence="3">
    <location>
        <begin position="322"/>
        <end position="342"/>
    </location>
</feature>
<evidence type="ECO:0000256" key="2">
    <source>
        <dbReference type="SAM" id="MobiDB-lite"/>
    </source>
</evidence>
<dbReference type="Pfam" id="PF07690">
    <property type="entry name" value="MFS_1"/>
    <property type="match status" value="1"/>
</dbReference>
<dbReference type="InterPro" id="IPR036259">
    <property type="entry name" value="MFS_trans_sf"/>
</dbReference>
<sequence>MDTGEIENSDLLTGKIVTKLEDSNNIRNVAKEPPDGGFRAYSIVIGSFLTNGLLFGVINSYSVIYTVLKKQLHDENVPNADSKAALVGSLTLSMTFLLSPVSGVLTGLLGLRLTAVLGGTVATAGLVITSFVVHNVEALYFTYGVMYGIGASLAYTPSLAILGHYFKKYLGRVNGFVTIGSSIFTVIMPPVMKYTIDNYGLEWMFRMLAVITFGIALCGLLFKPIPVVIIEKPPQETNTFKTIMKTIVNVQIWKNRQYRLWAISMPVALFGYFVPYVHIENFIQENFKNSTSNLPLQCIAATSGLGRLMFGFLADRDGVDRILLQQISFYVIGLLTIVLPFVKSFELLLVICLGIGLFDGGFISLIGPIAFEFCGSAYAAQAIGCMLGLSAVPVSIGPPVAGRLFEVYKSYTLPFVLAGVSPLVGATLMFMIRFRSRSRHVKEANATNGHALPTPDVESTPSLRPNGFGQQTSL</sequence>
<feature type="transmembrane region" description="Helical" evidence="3">
    <location>
        <begin position="84"/>
        <end position="106"/>
    </location>
</feature>
<feature type="transmembrane region" description="Helical" evidence="3">
    <location>
        <begin position="348"/>
        <end position="371"/>
    </location>
</feature>
<dbReference type="AlphaFoldDB" id="A0A9P0TNB2"/>
<reference evidence="5" key="1">
    <citation type="submission" date="2022-05" db="EMBL/GenBank/DDBJ databases">
        <authorList>
            <person name="Okamura Y."/>
        </authorList>
    </citation>
    <scope>NUCLEOTIDE SEQUENCE</scope>
</reference>
<feature type="compositionally biased region" description="Polar residues" evidence="2">
    <location>
        <begin position="457"/>
        <end position="474"/>
    </location>
</feature>
<evidence type="ECO:0000256" key="1">
    <source>
        <dbReference type="ARBA" id="ARBA00004141"/>
    </source>
</evidence>
<evidence type="ECO:0000313" key="5">
    <source>
        <dbReference type="EMBL" id="CAH4034047.1"/>
    </source>
</evidence>
<feature type="domain" description="Major facilitator superfamily (MFS) profile" evidence="4">
    <location>
        <begin position="40"/>
        <end position="437"/>
    </location>
</feature>
<protein>
    <recommendedName>
        <fullName evidence="4">Major facilitator superfamily (MFS) profile domain-containing protein</fullName>
    </recommendedName>
</protein>
<feature type="region of interest" description="Disordered" evidence="2">
    <location>
        <begin position="445"/>
        <end position="474"/>
    </location>
</feature>
<comment type="subcellular location">
    <subcellularLocation>
        <location evidence="1">Membrane</location>
        <topology evidence="1">Multi-pass membrane protein</topology>
    </subcellularLocation>
</comment>
<feature type="transmembrane region" description="Helical" evidence="3">
    <location>
        <begin position="173"/>
        <end position="191"/>
    </location>
</feature>
<organism evidence="5 6">
    <name type="scientific">Pieris brassicae</name>
    <name type="common">White butterfly</name>
    <name type="synonym">Large white butterfly</name>
    <dbReference type="NCBI Taxonomy" id="7116"/>
    <lineage>
        <taxon>Eukaryota</taxon>
        <taxon>Metazoa</taxon>
        <taxon>Ecdysozoa</taxon>
        <taxon>Arthropoda</taxon>
        <taxon>Hexapoda</taxon>
        <taxon>Insecta</taxon>
        <taxon>Pterygota</taxon>
        <taxon>Neoptera</taxon>
        <taxon>Endopterygota</taxon>
        <taxon>Lepidoptera</taxon>
        <taxon>Glossata</taxon>
        <taxon>Ditrysia</taxon>
        <taxon>Papilionoidea</taxon>
        <taxon>Pieridae</taxon>
        <taxon>Pierinae</taxon>
        <taxon>Pieris</taxon>
    </lineage>
</organism>
<dbReference type="SUPFAM" id="SSF103473">
    <property type="entry name" value="MFS general substrate transporter"/>
    <property type="match status" value="1"/>
</dbReference>
<accession>A0A9P0TNB2</accession>
<dbReference type="PROSITE" id="PS50850">
    <property type="entry name" value="MFS"/>
    <property type="match status" value="1"/>
</dbReference>
<keyword evidence="3" id="KW-1133">Transmembrane helix</keyword>
<dbReference type="InterPro" id="IPR050327">
    <property type="entry name" value="Proton-linked_MCT"/>
</dbReference>
<feature type="transmembrane region" description="Helical" evidence="3">
    <location>
        <begin position="203"/>
        <end position="222"/>
    </location>
</feature>
<feature type="transmembrane region" description="Helical" evidence="3">
    <location>
        <begin position="40"/>
        <end position="64"/>
    </location>
</feature>
<proteinExistence type="predicted"/>
<comment type="caution">
    <text evidence="5">The sequence shown here is derived from an EMBL/GenBank/DDBJ whole genome shotgun (WGS) entry which is preliminary data.</text>
</comment>
<dbReference type="EMBL" id="CALOZG010000035">
    <property type="protein sequence ID" value="CAH4034047.1"/>
    <property type="molecule type" value="Genomic_DNA"/>
</dbReference>
<feature type="transmembrane region" description="Helical" evidence="3">
    <location>
        <begin position="113"/>
        <end position="133"/>
    </location>
</feature>
<dbReference type="InterPro" id="IPR011701">
    <property type="entry name" value="MFS"/>
</dbReference>
<feature type="transmembrane region" description="Helical" evidence="3">
    <location>
        <begin position="411"/>
        <end position="432"/>
    </location>
</feature>
<dbReference type="OrthoDB" id="6499973at2759"/>
<keyword evidence="3" id="KW-0812">Transmembrane</keyword>
<dbReference type="GO" id="GO:0016020">
    <property type="term" value="C:membrane"/>
    <property type="evidence" value="ECO:0007669"/>
    <property type="project" value="UniProtKB-SubCell"/>
</dbReference>
<dbReference type="GO" id="GO:0022857">
    <property type="term" value="F:transmembrane transporter activity"/>
    <property type="evidence" value="ECO:0007669"/>
    <property type="project" value="InterPro"/>
</dbReference>
<keyword evidence="6" id="KW-1185">Reference proteome</keyword>
<dbReference type="FunFam" id="1.20.1250.20:FF:000413">
    <property type="entry name" value="Karmoisin, isoform B"/>
    <property type="match status" value="1"/>
</dbReference>
<dbReference type="PANTHER" id="PTHR11360:SF312">
    <property type="entry name" value="KARMOISIN, ISOFORM B"/>
    <property type="match status" value="1"/>
</dbReference>
<dbReference type="Proteomes" id="UP001152562">
    <property type="component" value="Unassembled WGS sequence"/>
</dbReference>
<dbReference type="Gene3D" id="1.20.1250.20">
    <property type="entry name" value="MFS general substrate transporter like domains"/>
    <property type="match status" value="2"/>
</dbReference>
<evidence type="ECO:0000256" key="3">
    <source>
        <dbReference type="SAM" id="Phobius"/>
    </source>
</evidence>
<evidence type="ECO:0000313" key="6">
    <source>
        <dbReference type="Proteomes" id="UP001152562"/>
    </source>
</evidence>